<reference evidence="1" key="1">
    <citation type="submission" date="2020-08" db="EMBL/GenBank/DDBJ databases">
        <title>Multicomponent nature underlies the extraordinary mechanical properties of spider dragline silk.</title>
        <authorList>
            <person name="Kono N."/>
            <person name="Nakamura H."/>
            <person name="Mori M."/>
            <person name="Yoshida Y."/>
            <person name="Ohtoshi R."/>
            <person name="Malay A.D."/>
            <person name="Moran D.A.P."/>
            <person name="Tomita M."/>
            <person name="Numata K."/>
            <person name="Arakawa K."/>
        </authorList>
    </citation>
    <scope>NUCLEOTIDE SEQUENCE</scope>
</reference>
<evidence type="ECO:0000313" key="2">
    <source>
        <dbReference type="Proteomes" id="UP000887013"/>
    </source>
</evidence>
<dbReference type="AlphaFoldDB" id="A0A8X6TPD5"/>
<protein>
    <submittedName>
        <fullName evidence="1">Uncharacterized protein</fullName>
    </submittedName>
</protein>
<dbReference type="Proteomes" id="UP000887013">
    <property type="component" value="Unassembled WGS sequence"/>
</dbReference>
<comment type="caution">
    <text evidence="1">The sequence shown here is derived from an EMBL/GenBank/DDBJ whole genome shotgun (WGS) entry which is preliminary data.</text>
</comment>
<gene>
    <name evidence="1" type="ORF">NPIL_172901</name>
</gene>
<keyword evidence="2" id="KW-1185">Reference proteome</keyword>
<dbReference type="EMBL" id="BMAW01061699">
    <property type="protein sequence ID" value="GFT32476.1"/>
    <property type="molecule type" value="Genomic_DNA"/>
</dbReference>
<evidence type="ECO:0000313" key="1">
    <source>
        <dbReference type="EMBL" id="GFT32476.1"/>
    </source>
</evidence>
<sequence>MLNNHTGKFLLCHWHRIRYTFPFENFVVWLILVAKAKAARGWWQAFMVDAERFETPELLFSQLPRQAGFSAIRPNVRQHQIPPPVRCPASSNGKPIAVFAAAERCGGPFYSFSFSGAVRLG</sequence>
<proteinExistence type="predicted"/>
<name>A0A8X6TPD5_NEPPI</name>
<organism evidence="1 2">
    <name type="scientific">Nephila pilipes</name>
    <name type="common">Giant wood spider</name>
    <name type="synonym">Nephila maculata</name>
    <dbReference type="NCBI Taxonomy" id="299642"/>
    <lineage>
        <taxon>Eukaryota</taxon>
        <taxon>Metazoa</taxon>
        <taxon>Ecdysozoa</taxon>
        <taxon>Arthropoda</taxon>
        <taxon>Chelicerata</taxon>
        <taxon>Arachnida</taxon>
        <taxon>Araneae</taxon>
        <taxon>Araneomorphae</taxon>
        <taxon>Entelegynae</taxon>
        <taxon>Araneoidea</taxon>
        <taxon>Nephilidae</taxon>
        <taxon>Nephila</taxon>
    </lineage>
</organism>
<accession>A0A8X6TPD5</accession>